<feature type="transmembrane region" description="Helical" evidence="1">
    <location>
        <begin position="83"/>
        <end position="100"/>
    </location>
</feature>
<proteinExistence type="predicted"/>
<reference evidence="2" key="2">
    <citation type="journal article" date="2021" name="PeerJ">
        <title>Extensive microbial diversity within the chicken gut microbiome revealed by metagenomics and culture.</title>
        <authorList>
            <person name="Gilroy R."/>
            <person name="Ravi A."/>
            <person name="Getino M."/>
            <person name="Pursley I."/>
            <person name="Horton D.L."/>
            <person name="Alikhan N.F."/>
            <person name="Baker D."/>
            <person name="Gharbi K."/>
            <person name="Hall N."/>
            <person name="Watson M."/>
            <person name="Adriaenssens E.M."/>
            <person name="Foster-Nyarko E."/>
            <person name="Jarju S."/>
            <person name="Secka A."/>
            <person name="Antonio M."/>
            <person name="Oren A."/>
            <person name="Chaudhuri R.R."/>
            <person name="La Ragione R."/>
            <person name="Hildebrand F."/>
            <person name="Pallen M.J."/>
        </authorList>
    </citation>
    <scope>NUCLEOTIDE SEQUENCE</scope>
    <source>
        <strain evidence="2">ChiGjej1B1-24693</strain>
    </source>
</reference>
<protein>
    <submittedName>
        <fullName evidence="2">Uncharacterized protein</fullName>
    </submittedName>
</protein>
<accession>A0A9D1KNA9</accession>
<feature type="transmembrane region" description="Helical" evidence="1">
    <location>
        <begin position="106"/>
        <end position="124"/>
    </location>
</feature>
<keyword evidence="1" id="KW-0472">Membrane</keyword>
<organism evidence="2 3">
    <name type="scientific">Candidatus Avipropionibacterium avicola</name>
    <dbReference type="NCBI Taxonomy" id="2840701"/>
    <lineage>
        <taxon>Bacteria</taxon>
        <taxon>Bacillati</taxon>
        <taxon>Actinomycetota</taxon>
        <taxon>Actinomycetes</taxon>
        <taxon>Propionibacteriales</taxon>
        <taxon>Propionibacteriaceae</taxon>
        <taxon>Propionibacteriaceae incertae sedis</taxon>
        <taxon>Candidatus Avipropionibacterium</taxon>
    </lineage>
</organism>
<reference evidence="2" key="1">
    <citation type="submission" date="2020-10" db="EMBL/GenBank/DDBJ databases">
        <authorList>
            <person name="Gilroy R."/>
        </authorList>
    </citation>
    <scope>NUCLEOTIDE SEQUENCE</scope>
    <source>
        <strain evidence="2">ChiGjej1B1-24693</strain>
    </source>
</reference>
<evidence type="ECO:0000313" key="3">
    <source>
        <dbReference type="Proteomes" id="UP000886842"/>
    </source>
</evidence>
<feature type="transmembrane region" description="Helical" evidence="1">
    <location>
        <begin position="47"/>
        <end position="71"/>
    </location>
</feature>
<feature type="transmembrane region" description="Helical" evidence="1">
    <location>
        <begin position="20"/>
        <end position="41"/>
    </location>
</feature>
<keyword evidence="1" id="KW-1133">Transmembrane helix</keyword>
<dbReference type="AlphaFoldDB" id="A0A9D1KNA9"/>
<keyword evidence="1" id="KW-0812">Transmembrane</keyword>
<gene>
    <name evidence="2" type="ORF">IAA98_12270</name>
</gene>
<dbReference type="Proteomes" id="UP000886842">
    <property type="component" value="Unassembled WGS sequence"/>
</dbReference>
<dbReference type="EMBL" id="DVLP01000361">
    <property type="protein sequence ID" value="HIT76351.1"/>
    <property type="molecule type" value="Genomic_DNA"/>
</dbReference>
<evidence type="ECO:0000256" key="1">
    <source>
        <dbReference type="SAM" id="Phobius"/>
    </source>
</evidence>
<sequence>MGASRSDEVSFWAVLRRALLAAAVGGAAVGMIAMVVTLGTFHPVPLLIAAFIGAFTGVVAALVCVPVWWVLHRVGAVRLRRPITALVAALMVGVAMVTGQDGAVSLTWSALAYACAGLVIAALAEPWIAGRASTDALLVPRFCRRPQSSGS</sequence>
<name>A0A9D1KNA9_9ACTN</name>
<comment type="caution">
    <text evidence="2">The sequence shown here is derived from an EMBL/GenBank/DDBJ whole genome shotgun (WGS) entry which is preliminary data.</text>
</comment>
<evidence type="ECO:0000313" key="2">
    <source>
        <dbReference type="EMBL" id="HIT76351.1"/>
    </source>
</evidence>